<sequence length="212" mass="25002">MSDLCQNCKHRQLKQKMTGKKFSMQILNQIQQLRSPRNIETPFINVIDYLQKIHRKKDDYLEQDQESEKQLQYSRIPTHVSKQKTDIQVEDATTTTSRQIQFPVSLFISRGASASKIKSSAFYKMRQMSLGSRDNKRRRNIEIGPMFNQVSKYVHPMRPQTVRSFNSKMDDIFKSTQTTTRQEVIRHSKSEMNLRLPVSNKLSEVQSLMRRE</sequence>
<keyword evidence="2" id="KW-1185">Reference proteome</keyword>
<dbReference type="Proteomes" id="UP000688137">
    <property type="component" value="Unassembled WGS sequence"/>
</dbReference>
<name>A0A8S1L9D6_PARPR</name>
<reference evidence="1" key="1">
    <citation type="submission" date="2021-01" db="EMBL/GenBank/DDBJ databases">
        <authorList>
            <consortium name="Genoscope - CEA"/>
            <person name="William W."/>
        </authorList>
    </citation>
    <scope>NUCLEOTIDE SEQUENCE</scope>
</reference>
<dbReference type="EMBL" id="CAJJDM010000033">
    <property type="protein sequence ID" value="CAD8062825.1"/>
    <property type="molecule type" value="Genomic_DNA"/>
</dbReference>
<protein>
    <submittedName>
        <fullName evidence="1">Uncharacterized protein</fullName>
    </submittedName>
</protein>
<dbReference type="OMA" id="YSRIPTH"/>
<organism evidence="1 2">
    <name type="scientific">Paramecium primaurelia</name>
    <dbReference type="NCBI Taxonomy" id="5886"/>
    <lineage>
        <taxon>Eukaryota</taxon>
        <taxon>Sar</taxon>
        <taxon>Alveolata</taxon>
        <taxon>Ciliophora</taxon>
        <taxon>Intramacronucleata</taxon>
        <taxon>Oligohymenophorea</taxon>
        <taxon>Peniculida</taxon>
        <taxon>Parameciidae</taxon>
        <taxon>Paramecium</taxon>
    </lineage>
</organism>
<evidence type="ECO:0000313" key="1">
    <source>
        <dbReference type="EMBL" id="CAD8062825.1"/>
    </source>
</evidence>
<proteinExistence type="predicted"/>
<evidence type="ECO:0000313" key="2">
    <source>
        <dbReference type="Proteomes" id="UP000688137"/>
    </source>
</evidence>
<dbReference type="AlphaFoldDB" id="A0A8S1L9D6"/>
<accession>A0A8S1L9D6</accession>
<comment type="caution">
    <text evidence="1">The sequence shown here is derived from an EMBL/GenBank/DDBJ whole genome shotgun (WGS) entry which is preliminary data.</text>
</comment>
<gene>
    <name evidence="1" type="ORF">PPRIM_AZ9-3.1.T0340010</name>
</gene>